<dbReference type="PROSITE" id="PS01087">
    <property type="entry name" value="RADICAL_ACTIVATING"/>
    <property type="match status" value="1"/>
</dbReference>
<keyword evidence="8" id="KW-0411">Iron-sulfur</keyword>
<evidence type="ECO:0000256" key="5">
    <source>
        <dbReference type="ARBA" id="ARBA00022723"/>
    </source>
</evidence>
<dbReference type="GO" id="GO:0016491">
    <property type="term" value="F:oxidoreductase activity"/>
    <property type="evidence" value="ECO:0007669"/>
    <property type="project" value="UniProtKB-KW"/>
</dbReference>
<dbReference type="SFLD" id="SFLDG01066">
    <property type="entry name" value="organic_radical-activating_enz"/>
    <property type="match status" value="1"/>
</dbReference>
<evidence type="ECO:0000256" key="6">
    <source>
        <dbReference type="ARBA" id="ARBA00023002"/>
    </source>
</evidence>
<keyword evidence="4" id="KW-0949">S-adenosyl-L-methionine</keyword>
<dbReference type="InterPro" id="IPR034457">
    <property type="entry name" value="Organic_radical-activating"/>
</dbReference>
<keyword evidence="3" id="KW-0004">4Fe-4S</keyword>
<evidence type="ECO:0000256" key="9">
    <source>
        <dbReference type="ARBA" id="ARBA00047365"/>
    </source>
</evidence>
<keyword evidence="6" id="KW-0560">Oxidoreductase</keyword>
<dbReference type="SFLD" id="SFLDG01118">
    <property type="entry name" value="activating_enzymes__group_2"/>
    <property type="match status" value="1"/>
</dbReference>
<comment type="similarity">
    <text evidence="2">Belongs to the organic radical-activating enzymes family.</text>
</comment>
<comment type="catalytic activity">
    <reaction evidence="9">
        <text>glycyl-[protein] + reduced [flavodoxin] + S-adenosyl-L-methionine = glycin-2-yl radical-[protein] + semiquinone [flavodoxin] + 5'-deoxyadenosine + L-methionine + H(+)</text>
        <dbReference type="Rhea" id="RHEA:61976"/>
        <dbReference type="Rhea" id="RHEA-COMP:10622"/>
        <dbReference type="Rhea" id="RHEA-COMP:14480"/>
        <dbReference type="Rhea" id="RHEA-COMP:15993"/>
        <dbReference type="Rhea" id="RHEA-COMP:15994"/>
        <dbReference type="ChEBI" id="CHEBI:15378"/>
        <dbReference type="ChEBI" id="CHEBI:17319"/>
        <dbReference type="ChEBI" id="CHEBI:29947"/>
        <dbReference type="ChEBI" id="CHEBI:32722"/>
        <dbReference type="ChEBI" id="CHEBI:57618"/>
        <dbReference type="ChEBI" id="CHEBI:57844"/>
        <dbReference type="ChEBI" id="CHEBI:59789"/>
        <dbReference type="ChEBI" id="CHEBI:140311"/>
    </reaction>
</comment>
<dbReference type="InterPro" id="IPR017896">
    <property type="entry name" value="4Fe4S_Fe-S-bd"/>
</dbReference>
<dbReference type="GO" id="GO:0051539">
    <property type="term" value="F:4 iron, 4 sulfur cluster binding"/>
    <property type="evidence" value="ECO:0007669"/>
    <property type="project" value="UniProtKB-KW"/>
</dbReference>
<dbReference type="EMBL" id="FQXM01000008">
    <property type="protein sequence ID" value="SHH65109.1"/>
    <property type="molecule type" value="Genomic_DNA"/>
</dbReference>
<evidence type="ECO:0000256" key="7">
    <source>
        <dbReference type="ARBA" id="ARBA00023004"/>
    </source>
</evidence>
<dbReference type="PROSITE" id="PS51379">
    <property type="entry name" value="4FE4S_FER_2"/>
    <property type="match status" value="1"/>
</dbReference>
<evidence type="ECO:0000313" key="13">
    <source>
        <dbReference type="Proteomes" id="UP000184447"/>
    </source>
</evidence>
<evidence type="ECO:0000256" key="3">
    <source>
        <dbReference type="ARBA" id="ARBA00022485"/>
    </source>
</evidence>
<dbReference type="InterPro" id="IPR040074">
    <property type="entry name" value="BssD/PflA/YjjW"/>
</dbReference>
<dbReference type="InterPro" id="IPR001989">
    <property type="entry name" value="Radical_activat_CS"/>
</dbReference>
<evidence type="ECO:0000259" key="10">
    <source>
        <dbReference type="PROSITE" id="PS51379"/>
    </source>
</evidence>
<dbReference type="Gene3D" id="3.20.20.70">
    <property type="entry name" value="Aldolase class I"/>
    <property type="match status" value="1"/>
</dbReference>
<organism evidence="12 13">
    <name type="scientific">Clostridium grantii DSM 8605</name>
    <dbReference type="NCBI Taxonomy" id="1121316"/>
    <lineage>
        <taxon>Bacteria</taxon>
        <taxon>Bacillati</taxon>
        <taxon>Bacillota</taxon>
        <taxon>Clostridia</taxon>
        <taxon>Eubacteriales</taxon>
        <taxon>Clostridiaceae</taxon>
        <taxon>Clostridium</taxon>
    </lineage>
</organism>
<dbReference type="PANTHER" id="PTHR30352:SF13">
    <property type="entry name" value="GLYCYL-RADICAL ENZYME ACTIVATING ENZYME YJJW-RELATED"/>
    <property type="match status" value="1"/>
</dbReference>
<dbReference type="PROSITE" id="PS00198">
    <property type="entry name" value="4FE4S_FER_1"/>
    <property type="match status" value="1"/>
</dbReference>
<evidence type="ECO:0000256" key="2">
    <source>
        <dbReference type="ARBA" id="ARBA00009777"/>
    </source>
</evidence>
<dbReference type="PIRSF" id="PIRSF000371">
    <property type="entry name" value="PFL_act_enz"/>
    <property type="match status" value="1"/>
</dbReference>
<keyword evidence="7" id="KW-0408">Iron</keyword>
<dbReference type="InterPro" id="IPR058240">
    <property type="entry name" value="rSAM_sf"/>
</dbReference>
<evidence type="ECO:0000256" key="8">
    <source>
        <dbReference type="ARBA" id="ARBA00023014"/>
    </source>
</evidence>
<dbReference type="Pfam" id="PF04055">
    <property type="entry name" value="Radical_SAM"/>
    <property type="match status" value="1"/>
</dbReference>
<feature type="domain" description="4Fe-4S ferredoxin-type" evidence="10">
    <location>
        <begin position="51"/>
        <end position="78"/>
    </location>
</feature>
<dbReference type="SFLD" id="SFLDF00392">
    <property type="entry name" value="YjjI_activase"/>
    <property type="match status" value="1"/>
</dbReference>
<protein>
    <submittedName>
        <fullName evidence="12">Glycine radical enzyme activase, YjjW family</fullName>
    </submittedName>
</protein>
<dbReference type="InterPro" id="IPR013785">
    <property type="entry name" value="Aldolase_TIM"/>
</dbReference>
<dbReference type="InterPro" id="IPR012839">
    <property type="entry name" value="Organic_radical_activase"/>
</dbReference>
<gene>
    <name evidence="12" type="ORF">SAMN02745207_01879</name>
</gene>
<evidence type="ECO:0000313" key="12">
    <source>
        <dbReference type="EMBL" id="SHH65109.1"/>
    </source>
</evidence>
<dbReference type="InterPro" id="IPR007197">
    <property type="entry name" value="rSAM"/>
</dbReference>
<dbReference type="SUPFAM" id="SSF102114">
    <property type="entry name" value="Radical SAM enzymes"/>
    <property type="match status" value="1"/>
</dbReference>
<feature type="domain" description="Radical SAM core" evidence="11">
    <location>
        <begin position="28"/>
        <end position="286"/>
    </location>
</feature>
<keyword evidence="5" id="KW-0479">Metal-binding</keyword>
<dbReference type="InterPro" id="IPR017900">
    <property type="entry name" value="4Fe4S_Fe_S_CS"/>
</dbReference>
<dbReference type="PROSITE" id="PS51918">
    <property type="entry name" value="RADICAL_SAM"/>
    <property type="match status" value="1"/>
</dbReference>
<evidence type="ECO:0000256" key="1">
    <source>
        <dbReference type="ARBA" id="ARBA00001966"/>
    </source>
</evidence>
<dbReference type="Gene3D" id="3.30.70.20">
    <property type="match status" value="1"/>
</dbReference>
<reference evidence="12 13" key="1">
    <citation type="submission" date="2016-11" db="EMBL/GenBank/DDBJ databases">
        <authorList>
            <person name="Jaros S."/>
            <person name="Januszkiewicz K."/>
            <person name="Wedrychowicz H."/>
        </authorList>
    </citation>
    <scope>NUCLEOTIDE SEQUENCE [LARGE SCALE GENOMIC DNA]</scope>
    <source>
        <strain evidence="12 13">DSM 8605</strain>
    </source>
</reference>
<comment type="cofactor">
    <cofactor evidence="1">
        <name>[4Fe-4S] cluster</name>
        <dbReference type="ChEBI" id="CHEBI:49883"/>
    </cofactor>
</comment>
<evidence type="ECO:0000256" key="4">
    <source>
        <dbReference type="ARBA" id="ARBA00022691"/>
    </source>
</evidence>
<dbReference type="Proteomes" id="UP000184447">
    <property type="component" value="Unassembled WGS sequence"/>
</dbReference>
<dbReference type="NCBIfam" id="TIGR04041">
    <property type="entry name" value="activase_YjjW"/>
    <property type="match status" value="1"/>
</dbReference>
<proteinExistence type="inferred from homology"/>
<name>A0A1M5UQ81_9CLOT</name>
<dbReference type="SFLD" id="SFLDS00029">
    <property type="entry name" value="Radical_SAM"/>
    <property type="match status" value="1"/>
</dbReference>
<dbReference type="AlphaFoldDB" id="A0A1M5UQ81"/>
<keyword evidence="13" id="KW-1185">Reference proteome</keyword>
<dbReference type="InterPro" id="IPR023912">
    <property type="entry name" value="YjjW_bact"/>
</dbReference>
<dbReference type="SUPFAM" id="SSF54862">
    <property type="entry name" value="4Fe-4S ferredoxins"/>
    <property type="match status" value="1"/>
</dbReference>
<evidence type="ECO:0000259" key="11">
    <source>
        <dbReference type="PROSITE" id="PS51918"/>
    </source>
</evidence>
<sequence length="291" mass="33187">MKIIVWVKERLEKMIKGYINRIIPFSSVDGPGNRTAIFLQGCNFNCLYCHNPETINTCVNCGECILTCPNEAISMESGKIKWEKEKCSQCDECLKTCKYNSTPKVTTMTVDEIINTIEKVKDFISGITVSGGECTLQTPFLIELFKKTKELKLSNFVDTNGSIPLWENNELVQLTDMFMLDVKSFETKEHKMLTGKSNSVVIENLKYLNSVNKLYEVRTVIVPETLDNYYNVNEISRLISTLNNNIIYKLMKYRPMGVRTNLLKSSSPSDNMMNELFNLAKNNGCKKVITI</sequence>
<dbReference type="PANTHER" id="PTHR30352">
    <property type="entry name" value="PYRUVATE FORMATE-LYASE-ACTIVATING ENZYME"/>
    <property type="match status" value="1"/>
</dbReference>
<dbReference type="STRING" id="1121316.SAMN02745207_01879"/>
<accession>A0A1M5UQ81</accession>
<dbReference type="GO" id="GO:0046872">
    <property type="term" value="F:metal ion binding"/>
    <property type="evidence" value="ECO:0007669"/>
    <property type="project" value="UniProtKB-KW"/>
</dbReference>